<protein>
    <submittedName>
        <fullName evidence="2">Uncharacterized protein</fullName>
    </submittedName>
</protein>
<dbReference type="Proteomes" id="UP001596312">
    <property type="component" value="Unassembled WGS sequence"/>
</dbReference>
<dbReference type="RefSeq" id="WP_340602793.1">
    <property type="nucleotide sequence ID" value="NZ_JBBMXV010000001.1"/>
</dbReference>
<evidence type="ECO:0000313" key="2">
    <source>
        <dbReference type="EMBL" id="MFC6904288.1"/>
    </source>
</evidence>
<gene>
    <name evidence="2" type="ORF">ACFQGH_03650</name>
</gene>
<keyword evidence="3" id="KW-1185">Reference proteome</keyword>
<keyword evidence="1" id="KW-0812">Transmembrane</keyword>
<comment type="caution">
    <text evidence="2">The sequence shown here is derived from an EMBL/GenBank/DDBJ whole genome shotgun (WGS) entry which is preliminary data.</text>
</comment>
<evidence type="ECO:0000256" key="1">
    <source>
        <dbReference type="SAM" id="Phobius"/>
    </source>
</evidence>
<keyword evidence="1" id="KW-1133">Transmembrane helix</keyword>
<feature type="transmembrane region" description="Helical" evidence="1">
    <location>
        <begin position="21"/>
        <end position="49"/>
    </location>
</feature>
<dbReference type="AlphaFoldDB" id="A0ABD5UYM6"/>
<dbReference type="EMBL" id="JBHSXQ010000001">
    <property type="protein sequence ID" value="MFC6904288.1"/>
    <property type="molecule type" value="Genomic_DNA"/>
</dbReference>
<accession>A0ABD5UYM6</accession>
<name>A0ABD5UYM6_9EURY</name>
<proteinExistence type="predicted"/>
<evidence type="ECO:0000313" key="3">
    <source>
        <dbReference type="Proteomes" id="UP001596312"/>
    </source>
</evidence>
<keyword evidence="1" id="KW-0472">Membrane</keyword>
<sequence length="52" mass="5737">MAIAQAERRLFGREIDRIERIVLGITGPLLVLAHVVLALTVMALLYALLLPL</sequence>
<reference evidence="2 3" key="1">
    <citation type="journal article" date="2019" name="Int. J. Syst. Evol. Microbiol.">
        <title>The Global Catalogue of Microorganisms (GCM) 10K type strain sequencing project: providing services to taxonomists for standard genome sequencing and annotation.</title>
        <authorList>
            <consortium name="The Broad Institute Genomics Platform"/>
            <consortium name="The Broad Institute Genome Sequencing Center for Infectious Disease"/>
            <person name="Wu L."/>
            <person name="Ma J."/>
        </authorList>
    </citation>
    <scope>NUCLEOTIDE SEQUENCE [LARGE SCALE GENOMIC DNA]</scope>
    <source>
        <strain evidence="2 3">CGMCC 1.3240</strain>
    </source>
</reference>
<organism evidence="2 3">
    <name type="scientific">Halalkalicoccus tibetensis</name>
    <dbReference type="NCBI Taxonomy" id="175632"/>
    <lineage>
        <taxon>Archaea</taxon>
        <taxon>Methanobacteriati</taxon>
        <taxon>Methanobacteriota</taxon>
        <taxon>Stenosarchaea group</taxon>
        <taxon>Halobacteria</taxon>
        <taxon>Halobacteriales</taxon>
        <taxon>Halococcaceae</taxon>
        <taxon>Halalkalicoccus</taxon>
    </lineage>
</organism>